<dbReference type="KEGG" id="rsz:130495496"/>
<feature type="compositionally biased region" description="Basic and acidic residues" evidence="1">
    <location>
        <begin position="207"/>
        <end position="226"/>
    </location>
</feature>
<evidence type="ECO:0000256" key="1">
    <source>
        <dbReference type="SAM" id="MobiDB-lite"/>
    </source>
</evidence>
<protein>
    <submittedName>
        <fullName evidence="3">Uncharacterized protein LOC130495496</fullName>
    </submittedName>
</protein>
<evidence type="ECO:0000313" key="3">
    <source>
        <dbReference type="RefSeq" id="XP_056842883.1"/>
    </source>
</evidence>
<reference evidence="2" key="1">
    <citation type="journal article" date="2019" name="Database">
        <title>The radish genome database (RadishGD): an integrated information resource for radish genomics.</title>
        <authorList>
            <person name="Yu H.J."/>
            <person name="Baek S."/>
            <person name="Lee Y.J."/>
            <person name="Cho A."/>
            <person name="Mun J.H."/>
        </authorList>
    </citation>
    <scope>NUCLEOTIDE SEQUENCE [LARGE SCALE GENOMIC DNA]</scope>
    <source>
        <strain evidence="2">cv. WK10039</strain>
    </source>
</reference>
<dbReference type="AlphaFoldDB" id="A0A9W3BUG7"/>
<proteinExistence type="predicted"/>
<feature type="compositionally biased region" description="Polar residues" evidence="1">
    <location>
        <begin position="345"/>
        <end position="357"/>
    </location>
</feature>
<feature type="compositionally biased region" description="Polar residues" evidence="1">
    <location>
        <begin position="227"/>
        <end position="245"/>
    </location>
</feature>
<dbReference type="OrthoDB" id="1111603at2759"/>
<feature type="compositionally biased region" description="Basic and acidic residues" evidence="1">
    <location>
        <begin position="108"/>
        <end position="122"/>
    </location>
</feature>
<dbReference type="GeneID" id="130495496"/>
<organism evidence="2 3">
    <name type="scientific">Raphanus sativus</name>
    <name type="common">Radish</name>
    <name type="synonym">Raphanus raphanistrum var. sativus</name>
    <dbReference type="NCBI Taxonomy" id="3726"/>
    <lineage>
        <taxon>Eukaryota</taxon>
        <taxon>Viridiplantae</taxon>
        <taxon>Streptophyta</taxon>
        <taxon>Embryophyta</taxon>
        <taxon>Tracheophyta</taxon>
        <taxon>Spermatophyta</taxon>
        <taxon>Magnoliopsida</taxon>
        <taxon>eudicotyledons</taxon>
        <taxon>Gunneridae</taxon>
        <taxon>Pentapetalae</taxon>
        <taxon>rosids</taxon>
        <taxon>malvids</taxon>
        <taxon>Brassicales</taxon>
        <taxon>Brassicaceae</taxon>
        <taxon>Brassiceae</taxon>
        <taxon>Raphanus</taxon>
    </lineage>
</organism>
<feature type="compositionally biased region" description="Low complexity" evidence="1">
    <location>
        <begin position="374"/>
        <end position="384"/>
    </location>
</feature>
<keyword evidence="2" id="KW-1185">Reference proteome</keyword>
<feature type="compositionally biased region" description="Basic and acidic residues" evidence="1">
    <location>
        <begin position="262"/>
        <end position="271"/>
    </location>
</feature>
<gene>
    <name evidence="3" type="primary">LOC130495496</name>
</gene>
<feature type="region of interest" description="Disordered" evidence="1">
    <location>
        <begin position="345"/>
        <end position="488"/>
    </location>
</feature>
<feature type="region of interest" description="Disordered" evidence="1">
    <location>
        <begin position="108"/>
        <end position="283"/>
    </location>
</feature>
<dbReference type="RefSeq" id="XP_056842883.1">
    <property type="nucleotide sequence ID" value="XM_056986903.1"/>
</dbReference>
<feature type="compositionally biased region" description="Basic and acidic residues" evidence="1">
    <location>
        <begin position="129"/>
        <end position="150"/>
    </location>
</feature>
<accession>A0A9W3BUG7</accession>
<name>A0A9W3BUG7_RAPSA</name>
<feature type="compositionally biased region" description="Basic and acidic residues" evidence="1">
    <location>
        <begin position="181"/>
        <end position="196"/>
    </location>
</feature>
<reference evidence="3" key="2">
    <citation type="submission" date="2025-08" db="UniProtKB">
        <authorList>
            <consortium name="RefSeq"/>
        </authorList>
    </citation>
    <scope>IDENTIFICATION</scope>
    <source>
        <tissue evidence="3">Leaf</tissue>
    </source>
</reference>
<sequence>MSEVDKAKWFGLKIMRTKLRSNPIPEVYLFPWQYITQGKGFPLGLSTSIVKVHVNGRLPLITSSIVEYANGDEVVAKLVYENLERHCSKCFRLDHELRDCLQAKAEKREQLKEKEKEEESLTHRNRSPRRNDRDDHRMGTRGEAGQDRHYSPNPHHQKGNYISGRSNQEADWSRRSYGHQNHSERQRRDDRDDYAKRPQLPHHRQSHSRDLSKERPSHTSVYREVRTQAQPRPTSPTGRISSDKTPVNHRLEIGGSRAESTNSKETHRTSDRGIPLQSSHQDLPREAVAKAIEEVHDAMIQYTLCADPTERAARRERFRQAEAQGEIEETAVNIVRASLAAQTGINEETETLTSPPRTSALLRLGPSPTPPDQPSQSELPQQPSTATRRKPGRPPGGKKVQTSPKTLAGASSRKRKVQQSKNPSCKRNISMAGEKEPPNRATSTRQRKAKAKGDVGNSLDSNQPICNLIPATTKRKKTDFQTPSTLVP</sequence>
<evidence type="ECO:0000313" key="2">
    <source>
        <dbReference type="Proteomes" id="UP000504610"/>
    </source>
</evidence>
<dbReference type="Proteomes" id="UP000504610">
    <property type="component" value="Chromosome 6"/>
</dbReference>